<accession>A0ABQ2H3Z1</accession>
<sequence>MPARFSGVGSHRVDGSGSLQALDRHLMALGSCALKGAARLFYPLNGGVYNGEQSGIVIGMAQKTKSMKSVFDY</sequence>
<protein>
    <submittedName>
        <fullName evidence="1">Uncharacterized protein</fullName>
    </submittedName>
</protein>
<proteinExistence type="predicted"/>
<reference evidence="2" key="1">
    <citation type="journal article" date="2019" name="Int. J. Syst. Evol. Microbiol.">
        <title>The Global Catalogue of Microorganisms (GCM) 10K type strain sequencing project: providing services to taxonomists for standard genome sequencing and annotation.</title>
        <authorList>
            <consortium name="The Broad Institute Genomics Platform"/>
            <consortium name="The Broad Institute Genome Sequencing Center for Infectious Disease"/>
            <person name="Wu L."/>
            <person name="Ma J."/>
        </authorList>
    </citation>
    <scope>NUCLEOTIDE SEQUENCE [LARGE SCALE GENOMIC DNA]</scope>
    <source>
        <strain evidence="2">JCM 13501</strain>
    </source>
</reference>
<comment type="caution">
    <text evidence="1">The sequence shown here is derived from an EMBL/GenBank/DDBJ whole genome shotgun (WGS) entry which is preliminary data.</text>
</comment>
<name>A0ABQ2H3Z1_9PSED</name>
<evidence type="ECO:0000313" key="2">
    <source>
        <dbReference type="Proteomes" id="UP000616499"/>
    </source>
</evidence>
<evidence type="ECO:0000313" key="1">
    <source>
        <dbReference type="EMBL" id="GGM29812.1"/>
    </source>
</evidence>
<dbReference type="EMBL" id="BMNW01000016">
    <property type="protein sequence ID" value="GGM29812.1"/>
    <property type="molecule type" value="Genomic_DNA"/>
</dbReference>
<dbReference type="Proteomes" id="UP000616499">
    <property type="component" value="Unassembled WGS sequence"/>
</dbReference>
<gene>
    <name evidence="1" type="ORF">GCM10009425_45480</name>
</gene>
<keyword evidence="2" id="KW-1185">Reference proteome</keyword>
<organism evidence="1 2">
    <name type="scientific">Pseudomonas asuensis</name>
    <dbReference type="NCBI Taxonomy" id="1825787"/>
    <lineage>
        <taxon>Bacteria</taxon>
        <taxon>Pseudomonadati</taxon>
        <taxon>Pseudomonadota</taxon>
        <taxon>Gammaproteobacteria</taxon>
        <taxon>Pseudomonadales</taxon>
        <taxon>Pseudomonadaceae</taxon>
        <taxon>Pseudomonas</taxon>
    </lineage>
</organism>